<evidence type="ECO:0000313" key="2">
    <source>
        <dbReference type="Proteomes" id="UP000642919"/>
    </source>
</evidence>
<gene>
    <name evidence="1" type="ORF">HNR49_002235</name>
</gene>
<name>A0A841HEJ0_HALSI</name>
<accession>A0A841HEJ0</accession>
<proteinExistence type="predicted"/>
<evidence type="ECO:0000313" key="1">
    <source>
        <dbReference type="EMBL" id="MBB6090849.1"/>
    </source>
</evidence>
<comment type="caution">
    <text evidence="1">The sequence shown here is derived from an EMBL/GenBank/DDBJ whole genome shotgun (WGS) entry which is preliminary data.</text>
</comment>
<reference evidence="1" key="1">
    <citation type="submission" date="2020-08" db="EMBL/GenBank/DDBJ databases">
        <title>Genomic Encyclopedia of Type Strains, Phase IV (KMG-IV): sequencing the most valuable type-strain genomes for metagenomic binning, comparative biology and taxonomic classification.</title>
        <authorList>
            <person name="Goeker M."/>
        </authorList>
    </citation>
    <scope>NUCLEOTIDE SEQUENCE</scope>
    <source>
        <strain evidence="1">DSM 669</strain>
    </source>
</reference>
<organism evidence="1 2">
    <name type="scientific">Halobacterium salinarum</name>
    <name type="common">Halobacterium halobium</name>
    <dbReference type="NCBI Taxonomy" id="2242"/>
    <lineage>
        <taxon>Archaea</taxon>
        <taxon>Methanobacteriati</taxon>
        <taxon>Methanobacteriota</taxon>
        <taxon>Stenosarchaea group</taxon>
        <taxon>Halobacteria</taxon>
        <taxon>Halobacteriales</taxon>
        <taxon>Halobacteriaceae</taxon>
        <taxon>Halobacterium</taxon>
    </lineage>
</organism>
<dbReference type="AlphaFoldDB" id="A0A841HEJ0"/>
<protein>
    <submittedName>
        <fullName evidence="1">Uncharacterized protein</fullName>
    </submittedName>
</protein>
<dbReference type="EMBL" id="JACHGX010000009">
    <property type="protein sequence ID" value="MBB6090849.1"/>
    <property type="molecule type" value="Genomic_DNA"/>
</dbReference>
<dbReference type="Proteomes" id="UP000642919">
    <property type="component" value="Unassembled WGS sequence"/>
</dbReference>
<sequence>MPGASGGLHLGSVVNSGYITRLDEFDCAGIWEFREKFHT</sequence>